<accession>A0ABP0E4U7</accession>
<comment type="caution">
    <text evidence="3">The sequence shown here is derived from an EMBL/GenBank/DDBJ whole genome shotgun (WGS) entry which is preliminary data.</text>
</comment>
<dbReference type="SMART" id="SM00355">
    <property type="entry name" value="ZnF_C2H2"/>
    <property type="match status" value="2"/>
</dbReference>
<feature type="region of interest" description="Disordered" evidence="1">
    <location>
        <begin position="77"/>
        <end position="134"/>
    </location>
</feature>
<sequence>MGGAYFPPNLELTSWPAVSGTDQSANLRLPLPALAFGTAQIAASTASTPQFFDTSYSDSEMDVMSNVHSASNAGGDLLMPAVGPEQHIPYGQQDSIRGKASASKSTSNEGSRTKLQHTGRSKSGSAEGAGNAGSKKEFTCSYQFCKSPAFTRMADLERHMKHVHLAADKKERFFCDYSGCSRSSTPFHRKDHYREHLREYHLEDLLKRGSNAHRSMSPNTEAASLSGAVDHETNKKMMQEMQLQNCNIDVSWWRCARCLKRVKVADRGWSCPDCKGSIEEPRKALRASRLARNNAVNPPNVDSSINLPTAPTWSYEQLPLTPYE</sequence>
<gene>
    <name evidence="3" type="ORF">SEPCBS57363_006680</name>
</gene>
<protein>
    <recommendedName>
        <fullName evidence="2">C2H2-type domain-containing protein</fullName>
    </recommendedName>
</protein>
<evidence type="ECO:0000313" key="4">
    <source>
        <dbReference type="Proteomes" id="UP001642501"/>
    </source>
</evidence>
<dbReference type="Gene3D" id="3.30.160.60">
    <property type="entry name" value="Classic Zinc Finger"/>
    <property type="match status" value="1"/>
</dbReference>
<reference evidence="3 4" key="1">
    <citation type="submission" date="2024-01" db="EMBL/GenBank/DDBJ databases">
        <authorList>
            <person name="Allen C."/>
            <person name="Tagirdzhanova G."/>
        </authorList>
    </citation>
    <scope>NUCLEOTIDE SEQUENCE [LARGE SCALE GENOMIC DNA]</scope>
    <source>
        <strain evidence="3 4">CBS 573.63</strain>
    </source>
</reference>
<dbReference type="InterPro" id="IPR013087">
    <property type="entry name" value="Znf_C2H2_type"/>
</dbReference>
<name>A0ABP0E4U7_9PEZI</name>
<feature type="domain" description="C2H2-type" evidence="2">
    <location>
        <begin position="138"/>
        <end position="164"/>
    </location>
</feature>
<feature type="compositionally biased region" description="Low complexity" evidence="1">
    <location>
        <begin position="121"/>
        <end position="133"/>
    </location>
</feature>
<dbReference type="EMBL" id="CAWUOM010000233">
    <property type="protein sequence ID" value="CAK7275437.1"/>
    <property type="molecule type" value="Genomic_DNA"/>
</dbReference>
<feature type="domain" description="C2H2-type" evidence="2">
    <location>
        <begin position="173"/>
        <end position="201"/>
    </location>
</feature>
<evidence type="ECO:0000313" key="3">
    <source>
        <dbReference type="EMBL" id="CAK7275437.1"/>
    </source>
</evidence>
<evidence type="ECO:0000256" key="1">
    <source>
        <dbReference type="SAM" id="MobiDB-lite"/>
    </source>
</evidence>
<proteinExistence type="predicted"/>
<organism evidence="3 4">
    <name type="scientific">Sporothrix epigloea</name>
    <dbReference type="NCBI Taxonomy" id="1892477"/>
    <lineage>
        <taxon>Eukaryota</taxon>
        <taxon>Fungi</taxon>
        <taxon>Dikarya</taxon>
        <taxon>Ascomycota</taxon>
        <taxon>Pezizomycotina</taxon>
        <taxon>Sordariomycetes</taxon>
        <taxon>Sordariomycetidae</taxon>
        <taxon>Ophiostomatales</taxon>
        <taxon>Ophiostomataceae</taxon>
        <taxon>Sporothrix</taxon>
    </lineage>
</organism>
<evidence type="ECO:0000259" key="2">
    <source>
        <dbReference type="SMART" id="SM00355"/>
    </source>
</evidence>
<keyword evidence="4" id="KW-1185">Reference proteome</keyword>
<dbReference type="Proteomes" id="UP001642501">
    <property type="component" value="Unassembled WGS sequence"/>
</dbReference>